<evidence type="ECO:0000256" key="8">
    <source>
        <dbReference type="ARBA" id="ARBA00023136"/>
    </source>
</evidence>
<reference evidence="18" key="2">
    <citation type="journal article" date="2018" name="Genome Biol.">
        <title>SKESA: strategic k-mer extension for scrupulous assemblies.</title>
        <authorList>
            <person name="Souvorov A."/>
            <person name="Agarwala R."/>
            <person name="Lipman D.J."/>
        </authorList>
    </citation>
    <scope>NUCLEOTIDE SEQUENCE</scope>
    <source>
        <strain evidence="18">BCW_3452</strain>
    </source>
</reference>
<keyword evidence="14" id="KW-0732">Signal</keyword>
<keyword evidence="7 13" id="KW-1133">Transmembrane helix</keyword>
<dbReference type="SMART" id="SM00283">
    <property type="entry name" value="MA"/>
    <property type="match status" value="1"/>
</dbReference>
<dbReference type="CDD" id="cd11386">
    <property type="entry name" value="MCP_signal"/>
    <property type="match status" value="1"/>
</dbReference>
<name>A0A657Y3Z7_VIBVL</name>
<dbReference type="SUPFAM" id="SSF58104">
    <property type="entry name" value="Methyl-accepting chemotaxis protein (MCP) signaling domain"/>
    <property type="match status" value="1"/>
</dbReference>
<dbReference type="InterPro" id="IPR000727">
    <property type="entry name" value="T_SNARE_dom"/>
</dbReference>
<dbReference type="EMBL" id="DACRBY010000007">
    <property type="protein sequence ID" value="HAS8539598.1"/>
    <property type="molecule type" value="Genomic_DNA"/>
</dbReference>
<dbReference type="FunFam" id="1.10.287.950:FF:000001">
    <property type="entry name" value="Methyl-accepting chemotaxis sensory transducer"/>
    <property type="match status" value="1"/>
</dbReference>
<evidence type="ECO:0000259" key="16">
    <source>
        <dbReference type="PROSITE" id="PS50192"/>
    </source>
</evidence>
<dbReference type="Pfam" id="PF02743">
    <property type="entry name" value="dCache_1"/>
    <property type="match status" value="1"/>
</dbReference>
<comment type="similarity">
    <text evidence="10">Belongs to the methyl-accepting chemotaxis (MCP) protein family.</text>
</comment>
<dbReference type="Gene3D" id="3.30.450.20">
    <property type="entry name" value="PAS domain"/>
    <property type="match status" value="2"/>
</dbReference>
<evidence type="ECO:0000256" key="14">
    <source>
        <dbReference type="SAM" id="SignalP"/>
    </source>
</evidence>
<evidence type="ECO:0000256" key="13">
    <source>
        <dbReference type="SAM" id="Phobius"/>
    </source>
</evidence>
<evidence type="ECO:0000256" key="12">
    <source>
        <dbReference type="SAM" id="Coils"/>
    </source>
</evidence>
<dbReference type="PROSITE" id="PS50192">
    <property type="entry name" value="T_SNARE"/>
    <property type="match status" value="1"/>
</dbReference>
<dbReference type="Pfam" id="PF00015">
    <property type="entry name" value="MCPsignal"/>
    <property type="match status" value="1"/>
</dbReference>
<comment type="subcellular location">
    <subcellularLocation>
        <location evidence="1">Cell inner membrane</location>
        <topology evidence="1">Multi-pass membrane protein</topology>
    </subcellularLocation>
</comment>
<keyword evidence="8 13" id="KW-0472">Membrane</keyword>
<evidence type="ECO:0000313" key="20">
    <source>
        <dbReference type="Proteomes" id="UP000054370"/>
    </source>
</evidence>
<dbReference type="Gene3D" id="1.10.287.950">
    <property type="entry name" value="Methyl-accepting chemotaxis protein"/>
    <property type="match status" value="1"/>
</dbReference>
<dbReference type="RefSeq" id="WP_017422438.1">
    <property type="nucleotide sequence ID" value="NZ_CP014637.1"/>
</dbReference>
<evidence type="ECO:0000256" key="1">
    <source>
        <dbReference type="ARBA" id="ARBA00004429"/>
    </source>
</evidence>
<dbReference type="GO" id="GO:0006935">
    <property type="term" value="P:chemotaxis"/>
    <property type="evidence" value="ECO:0007669"/>
    <property type="project" value="UniProtKB-KW"/>
</dbReference>
<keyword evidence="6 13" id="KW-0812">Transmembrane</keyword>
<keyword evidence="4" id="KW-0145">Chemotaxis</keyword>
<dbReference type="GO" id="GO:0005886">
    <property type="term" value="C:plasma membrane"/>
    <property type="evidence" value="ECO:0007669"/>
    <property type="project" value="UniProtKB-SubCell"/>
</dbReference>
<keyword evidence="12" id="KW-0175">Coiled coil</keyword>
<dbReference type="AlphaFoldDB" id="A0A657Y3Z7"/>
<dbReference type="InterPro" id="IPR033479">
    <property type="entry name" value="dCache_1"/>
</dbReference>
<evidence type="ECO:0000256" key="5">
    <source>
        <dbReference type="ARBA" id="ARBA00022519"/>
    </source>
</evidence>
<keyword evidence="5" id="KW-0997">Cell inner membrane</keyword>
<feature type="coiled-coil region" evidence="12">
    <location>
        <begin position="362"/>
        <end position="389"/>
    </location>
</feature>
<feature type="signal peptide" evidence="14">
    <location>
        <begin position="1"/>
        <end position="24"/>
    </location>
</feature>
<dbReference type="PROSITE" id="PS50885">
    <property type="entry name" value="HAMP"/>
    <property type="match status" value="1"/>
</dbReference>
<keyword evidence="20" id="KW-1185">Reference proteome</keyword>
<dbReference type="InterPro" id="IPR003660">
    <property type="entry name" value="HAMP_dom"/>
</dbReference>
<dbReference type="GO" id="GO:0007165">
    <property type="term" value="P:signal transduction"/>
    <property type="evidence" value="ECO:0007669"/>
    <property type="project" value="UniProtKB-KW"/>
</dbReference>
<feature type="domain" description="HAMP" evidence="17">
    <location>
        <begin position="291"/>
        <end position="345"/>
    </location>
</feature>
<dbReference type="EMBL" id="LOSH02000001">
    <property type="protein sequence ID" value="PNM77488.1"/>
    <property type="molecule type" value="Genomic_DNA"/>
</dbReference>
<evidence type="ECO:0000256" key="11">
    <source>
        <dbReference type="PROSITE-ProRule" id="PRU00284"/>
    </source>
</evidence>
<dbReference type="InterPro" id="IPR004089">
    <property type="entry name" value="MCPsignal_dom"/>
</dbReference>
<evidence type="ECO:0000259" key="15">
    <source>
        <dbReference type="PROSITE" id="PS50111"/>
    </source>
</evidence>
<sequence length="622" mass="67050">MKFSHKIVAASSALLLVTVSLLTAKQYFTMQDELTEQVEASVTEIVDGVRNTVAAEIDGRKAIAAYATSMMETDLSPKHISDVITRPIVKNTFLLAGLGFEKDGSNINNDPSWNPGPTWDPRVRPWYKAAKNAGQLIITAPYADSATNEILVSIATPVRDNGTFIGAIFYDVSLAGLAELVNQVKLFDAGYVFIVSEDGTTIAHPDTKLNGKPMSEYMPNVQIRENPQQVVLDGISYTLDFASVPGENWYVGVVLDESIAYQSINDLRNSSIVYTIVALLLSIAILLVLIRTLMRPLDDLNNAIQDVASGEGDLTQRLDTNTDKEFSQLADGFNTFTGTLQQLIKQSKAIGEEILRGSETTSGGLQESAAAMQEQLRELEQLATAMHEMATTASDVASNAQGAASAAKVADDATVDGTDIVSDTTQAIDDLSVRIDQAVVEVQVLESATANIETILKVINDIADQTNLLALNAAIEAARAGESGRGFAVVADEVRTLAQRTQQSTTEIRTMIEKLQSSANSVASAMNQSKDTATNAVARAQEANHALERIRNAIQQISDMNIQIASAAEEQSLVAEEINNNTVKIKDLSVQVADLAENANIAMQVQVENVREQDAILNKFIV</sequence>
<evidence type="ECO:0000259" key="17">
    <source>
        <dbReference type="PROSITE" id="PS50885"/>
    </source>
</evidence>
<reference evidence="19 20" key="1">
    <citation type="submission" date="2017-12" db="EMBL/GenBank/DDBJ databases">
        <title>FDA dAtabase for Regulatory Grade micrObial Sequences (FDA-ARGOS): Supporting development and validation of Infectious Disease Dx tests.</title>
        <authorList>
            <person name="Hoffmann M."/>
            <person name="Allard M."/>
            <person name="Evans P."/>
            <person name="Brown E."/>
            <person name="Tallon L.J."/>
            <person name="Sadzewicz L."/>
            <person name="Sengamalay N."/>
            <person name="Ott S."/>
            <person name="Godinez A."/>
            <person name="Nagaraj S."/>
            <person name="Vavikolanu K."/>
            <person name="Aluvathingal J."/>
            <person name="Nadendla S."/>
            <person name="Hobson J."/>
            <person name="Sichtig H."/>
        </authorList>
    </citation>
    <scope>NUCLEOTIDE SEQUENCE [LARGE SCALE GENOMIC DNA]</scope>
    <source>
        <strain evidence="20">ATCC 29307</strain>
        <strain evidence="19">FDAARGOS_118</strain>
    </source>
</reference>
<keyword evidence="9 11" id="KW-0807">Transducer</keyword>
<comment type="caution">
    <text evidence="18">The sequence shown here is derived from an EMBL/GenBank/DDBJ whole genome shotgun (WGS) entry which is preliminary data.</text>
</comment>
<organism evidence="18">
    <name type="scientific">Vibrio vulnificus</name>
    <dbReference type="NCBI Taxonomy" id="672"/>
    <lineage>
        <taxon>Bacteria</taxon>
        <taxon>Pseudomonadati</taxon>
        <taxon>Pseudomonadota</taxon>
        <taxon>Gammaproteobacteria</taxon>
        <taxon>Vibrionales</taxon>
        <taxon>Vibrionaceae</taxon>
        <taxon>Vibrio</taxon>
    </lineage>
</organism>
<evidence type="ECO:0000256" key="3">
    <source>
        <dbReference type="ARBA" id="ARBA00022481"/>
    </source>
</evidence>
<dbReference type="GeneID" id="93898348"/>
<dbReference type="PROSITE" id="PS50111">
    <property type="entry name" value="CHEMOTAXIS_TRANSDUC_2"/>
    <property type="match status" value="1"/>
</dbReference>
<dbReference type="SUPFAM" id="SSF103190">
    <property type="entry name" value="Sensory domain-like"/>
    <property type="match status" value="1"/>
</dbReference>
<dbReference type="PANTHER" id="PTHR32089">
    <property type="entry name" value="METHYL-ACCEPTING CHEMOTAXIS PROTEIN MCPB"/>
    <property type="match status" value="1"/>
</dbReference>
<feature type="coiled-coil region" evidence="12">
    <location>
        <begin position="530"/>
        <end position="613"/>
    </location>
</feature>
<evidence type="ECO:0000256" key="9">
    <source>
        <dbReference type="ARBA" id="ARBA00023224"/>
    </source>
</evidence>
<dbReference type="Proteomes" id="UP000863257">
    <property type="component" value="Unassembled WGS sequence"/>
</dbReference>
<gene>
    <name evidence="19" type="ORF">AL548_002660</name>
    <name evidence="18" type="ORF">I7730_07335</name>
</gene>
<protein>
    <submittedName>
        <fullName evidence="18">Methyl-accepting chemotaxis protein</fullName>
    </submittedName>
</protein>
<feature type="chain" id="PRO_5044624637" evidence="14">
    <location>
        <begin position="25"/>
        <end position="622"/>
    </location>
</feature>
<feature type="domain" description="T-SNARE coiled-coil homology" evidence="16">
    <location>
        <begin position="537"/>
        <end position="582"/>
    </location>
</feature>
<accession>A0A657Y3Z7</accession>
<dbReference type="GO" id="GO:0016597">
    <property type="term" value="F:amino acid binding"/>
    <property type="evidence" value="ECO:0007669"/>
    <property type="project" value="UniProtKB-ARBA"/>
</dbReference>
<evidence type="ECO:0000256" key="4">
    <source>
        <dbReference type="ARBA" id="ARBA00022500"/>
    </source>
</evidence>
<evidence type="ECO:0000256" key="6">
    <source>
        <dbReference type="ARBA" id="ARBA00022692"/>
    </source>
</evidence>
<keyword evidence="2" id="KW-1003">Cell membrane</keyword>
<dbReference type="InterPro" id="IPR029151">
    <property type="entry name" value="Sensor-like_sf"/>
</dbReference>
<evidence type="ECO:0000313" key="19">
    <source>
        <dbReference type="EMBL" id="PNM77488.1"/>
    </source>
</evidence>
<dbReference type="PANTHER" id="PTHR32089:SF117">
    <property type="entry name" value="METHYL ACCEPTING SENSORY TRANSDUCER WITH CACHE_1 SMALL MOLECULE BINDING DOMAIN"/>
    <property type="match status" value="1"/>
</dbReference>
<evidence type="ECO:0000256" key="7">
    <source>
        <dbReference type="ARBA" id="ARBA00022989"/>
    </source>
</evidence>
<keyword evidence="3" id="KW-0488">Methylation</keyword>
<dbReference type="CDD" id="cd06225">
    <property type="entry name" value="HAMP"/>
    <property type="match status" value="1"/>
</dbReference>
<evidence type="ECO:0000256" key="10">
    <source>
        <dbReference type="ARBA" id="ARBA00029447"/>
    </source>
</evidence>
<dbReference type="SMART" id="SM00304">
    <property type="entry name" value="HAMP"/>
    <property type="match status" value="2"/>
</dbReference>
<feature type="domain" description="Methyl-accepting transducer" evidence="15">
    <location>
        <begin position="350"/>
        <end position="586"/>
    </location>
</feature>
<reference evidence="18" key="3">
    <citation type="submission" date="2019-01" db="EMBL/GenBank/DDBJ databases">
        <authorList>
            <consortium name="NCBI Pathogen Detection Project"/>
        </authorList>
    </citation>
    <scope>NUCLEOTIDE SEQUENCE</scope>
    <source>
        <strain evidence="18">BCW_3452</strain>
    </source>
</reference>
<dbReference type="CDD" id="cd12913">
    <property type="entry name" value="PDC1_MCP_like"/>
    <property type="match status" value="1"/>
</dbReference>
<feature type="transmembrane region" description="Helical" evidence="13">
    <location>
        <begin position="272"/>
        <end position="290"/>
    </location>
</feature>
<dbReference type="Pfam" id="PF00672">
    <property type="entry name" value="HAMP"/>
    <property type="match status" value="1"/>
</dbReference>
<proteinExistence type="inferred from homology"/>
<dbReference type="Proteomes" id="UP000054370">
    <property type="component" value="Unassembled WGS sequence"/>
</dbReference>
<evidence type="ECO:0000256" key="2">
    <source>
        <dbReference type="ARBA" id="ARBA00022475"/>
    </source>
</evidence>
<dbReference type="GO" id="GO:0043200">
    <property type="term" value="P:response to amino acid"/>
    <property type="evidence" value="ECO:0007669"/>
    <property type="project" value="UniProtKB-ARBA"/>
</dbReference>
<dbReference type="FunFam" id="3.30.450.20:FF:000048">
    <property type="entry name" value="Methyl-accepting chemotaxis protein"/>
    <property type="match status" value="1"/>
</dbReference>
<evidence type="ECO:0000313" key="18">
    <source>
        <dbReference type="EMBL" id="HAS8539598.1"/>
    </source>
</evidence>
<dbReference type="CDD" id="cd12912">
    <property type="entry name" value="PDC2_MCP_like"/>
    <property type="match status" value="1"/>
</dbReference>